<feature type="region of interest" description="Disordered" evidence="5">
    <location>
        <begin position="1288"/>
        <end position="1309"/>
    </location>
</feature>
<feature type="domain" description="DEP" evidence="6">
    <location>
        <begin position="1189"/>
        <end position="1265"/>
    </location>
</feature>
<dbReference type="Pfam" id="PF12257">
    <property type="entry name" value="IML1"/>
    <property type="match status" value="1"/>
</dbReference>
<sequence>MAVSREQSLYGRRRSNTAQSNFRAVPTFVVPISIGESKVLNAWVHDVKETQSVVFNHSFWPGVQEGDCLKVSGSNVENPEAGFLFIVPREDYCPKPQLQISIPRPIADVFGLPNNSQVDKAGCSADYVEFMFQDQYLGRNEMWRLGKHLSGQCIYTDQEISFIGGIAAKIQNIYISGQKVSSACMTAATKAIYRSYSAKITIFIQVCRELWEFAGDGERYNEKIVHSFLPSLFNKWKESGTNHTVTIVLISRVFYDESEIDYAAGPLRRDEEGHWYKDFFKVITDLQVLYEWKPTLVSLKNSFWDFQRDILLTHHYHRATLDSGIGAPAQVRLVGRLSYAQDGPILEALNLGLNPTETHYIDRSLSLTGATTLLISPGTGYFKVSKQLLRLTTTRMLDQGFVLDLILLTKQPLHQSPIFSFRGSDPVSPARSSEKDGFEPGKYEKERKFDPLVMDPLWAADEDSKGEPRQKKTIWWEPFWISTTFWDKQMDLPFRQDRFIARAKMHEIQMLGLLEHDVLSSIEVPFMQHKSDPSTGPAESEETLNISKSEADQFDLNIFSLTTNYNTSSLLAPAGGVTPRPGNDKRGSHRHSTMSRIDTIEESPKQRIFKELPSEGLPNNEISAPSSVSGPGTSPSQSSVRSGRSENSSSSKTPSKTASISKTSLASKLAPSWLFNPFRSGPSEPQTSQVSASASASSSASSFTTSTPQNSQSEKPSRSSVSSMAPPSSPIRMAPAKPTVASTQQIQPVAIKNKPASRSSLSRTFEEETLAPHRASFLRRSPINTPPRDEILSGKRRSAGYVHGFPSSSSPGAIINPTRPQLAVAYPEASLARRWQHMFPHPTYKYDMKWKSIVTPGCLPLTVEHFPSHAELESTYELTGYEFLVEPGEMRSFLIKPPNVKGSPEEVRRAWALVVMRGMAAVRLAQGFQFVLKPQKTPSEEEKEKEKEKEKNTNNFRRNKSFVGEGEFDTWPTGAAEVLSSTTNPVYLSMTNEIHRISYTGEAIQVKRYVRRLHTTRPFSYQCLIWPKLGVSSFEGGYTELSTEFQSHGLENYSWNRLDMLVAGYEHHFNESLRYWRTRFVVIPTAERPQVTIGPSGEKLNDEEARLLGIEKLAEQFTKLRWQPPDEKVVHPPVRFLPTTLDPALSILDESLMDQLDQIHAQGPLKKKMKSEREIGNMNLAAIAKAMREEDGVPIKTYHWHRSQYPDSFIGYDFVSWLVREFRDVSSRAQGTEIGIKLQEQGLFEHCRGYHNFLDGLKGEFSLHTTPKYNNWFLKRHLDSDSAIRPSYHTSSNLRSSSKSTGLNSNNRTRNKKTLILSQTMVIDIDPNKRSDQAESVILHHDIIHNPATVFHFELQWIGTTARCIEDQLRLWSRTIDRYGLKLVEAYVTQISDIREHNAFQSCYPMRLSHPPPYVPDLEKRLPEGTQAVKYFEYALLQKFGFIVDVEAADLYPEQIDVVYSYRRSPYKYSQFVHRSGVAFIQVLGGYRGFLFLTNRLMGPGRMGSAIKNKDHLPAVAAERMRVEMAEFCLDRERLQQFYDEKIADLPPAPIMPEEPPPLVI</sequence>
<accession>A0A8H7XVU0</accession>
<evidence type="ECO:0000313" key="7">
    <source>
        <dbReference type="EMBL" id="KAG5166674.1"/>
    </source>
</evidence>
<proteinExistence type="inferred from homology"/>
<dbReference type="PANTHER" id="PTHR13179:SF8">
    <property type="entry name" value="GATOR COMPLEX PROTEIN DEPDC5"/>
    <property type="match status" value="1"/>
</dbReference>
<evidence type="ECO:0000256" key="3">
    <source>
        <dbReference type="ARBA" id="ARBA00018529"/>
    </source>
</evidence>
<feature type="compositionally biased region" description="Basic and acidic residues" evidence="5">
    <location>
        <begin position="432"/>
        <end position="442"/>
    </location>
</feature>
<dbReference type="InterPro" id="IPR036388">
    <property type="entry name" value="WH-like_DNA-bd_sf"/>
</dbReference>
<evidence type="ECO:0000256" key="2">
    <source>
        <dbReference type="ARBA" id="ARBA00005643"/>
    </source>
</evidence>
<evidence type="ECO:0000256" key="5">
    <source>
        <dbReference type="SAM" id="MobiDB-lite"/>
    </source>
</evidence>
<dbReference type="GO" id="GO:0005774">
    <property type="term" value="C:vacuolar membrane"/>
    <property type="evidence" value="ECO:0007669"/>
    <property type="project" value="UniProtKB-SubCell"/>
</dbReference>
<name>A0A8H7XVU0_PSICU</name>
<dbReference type="InterPro" id="IPR027244">
    <property type="entry name" value="IML1"/>
</dbReference>
<feature type="region of interest" description="Disordered" evidence="5">
    <location>
        <begin position="935"/>
        <end position="959"/>
    </location>
</feature>
<dbReference type="EMBL" id="JAFIQS010000008">
    <property type="protein sequence ID" value="KAG5166674.1"/>
    <property type="molecule type" value="Genomic_DNA"/>
</dbReference>
<comment type="similarity">
    <text evidence="2">Belongs to the IML1 family.</text>
</comment>
<feature type="region of interest" description="Disordered" evidence="5">
    <location>
        <begin position="423"/>
        <end position="442"/>
    </location>
</feature>
<dbReference type="Gene3D" id="1.10.10.10">
    <property type="entry name" value="Winged helix-like DNA-binding domain superfamily/Winged helix DNA-binding domain"/>
    <property type="match status" value="1"/>
</dbReference>
<comment type="subcellular location">
    <subcellularLocation>
        <location evidence="1">Vacuole membrane</location>
        <topology evidence="1">Peripheral membrane protein</topology>
    </subcellularLocation>
</comment>
<dbReference type="SUPFAM" id="SSF46785">
    <property type="entry name" value="Winged helix' DNA-binding domain"/>
    <property type="match status" value="1"/>
</dbReference>
<evidence type="ECO:0000256" key="1">
    <source>
        <dbReference type="ARBA" id="ARBA00004148"/>
    </source>
</evidence>
<feature type="region of interest" description="Disordered" evidence="5">
    <location>
        <begin position="676"/>
        <end position="768"/>
    </location>
</feature>
<dbReference type="InterPro" id="IPR000591">
    <property type="entry name" value="DEP_dom"/>
</dbReference>
<dbReference type="GO" id="GO:1990130">
    <property type="term" value="C:GATOR1 complex"/>
    <property type="evidence" value="ECO:0007669"/>
    <property type="project" value="TreeGrafter"/>
</dbReference>
<feature type="compositionally biased region" description="Basic and acidic residues" evidence="5">
    <location>
        <begin position="938"/>
        <end position="952"/>
    </location>
</feature>
<dbReference type="SMART" id="SM00049">
    <property type="entry name" value="DEP"/>
    <property type="match status" value="1"/>
</dbReference>
<dbReference type="CDD" id="cd04449">
    <property type="entry name" value="DEP_DEPDC5-like"/>
    <property type="match status" value="1"/>
</dbReference>
<protein>
    <recommendedName>
        <fullName evidence="3">Vacuolar membrane-associated protein IML1</fullName>
    </recommendedName>
    <alternativeName>
        <fullName evidence="4">Vacuolar membrane-associated protein iml1</fullName>
    </alternativeName>
</protein>
<comment type="caution">
    <text evidence="7">The sequence shown here is derived from an EMBL/GenBank/DDBJ whole genome shotgun (WGS) entry which is preliminary data.</text>
</comment>
<dbReference type="PROSITE" id="PS50186">
    <property type="entry name" value="DEP"/>
    <property type="match status" value="1"/>
</dbReference>
<feature type="compositionally biased region" description="Low complexity" evidence="5">
    <location>
        <begin position="687"/>
        <end position="707"/>
    </location>
</feature>
<reference evidence="7" key="1">
    <citation type="submission" date="2021-02" db="EMBL/GenBank/DDBJ databases">
        <title>Psilocybe cubensis genome.</title>
        <authorList>
            <person name="Mckernan K.J."/>
            <person name="Crawford S."/>
            <person name="Trippe A."/>
            <person name="Kane L.T."/>
            <person name="Mclaughlin S."/>
        </authorList>
    </citation>
    <scope>NUCLEOTIDE SEQUENCE [LARGE SCALE GENOMIC DNA]</scope>
    <source>
        <strain evidence="7">MGC-MH-2018</strain>
    </source>
</reference>
<feature type="region of interest" description="Disordered" evidence="5">
    <location>
        <begin position="570"/>
        <end position="663"/>
    </location>
</feature>
<evidence type="ECO:0000259" key="6">
    <source>
        <dbReference type="PROSITE" id="PS50186"/>
    </source>
</evidence>
<dbReference type="Pfam" id="PF00610">
    <property type="entry name" value="DEP"/>
    <property type="match status" value="1"/>
</dbReference>
<dbReference type="InterPro" id="IPR036390">
    <property type="entry name" value="WH_DNA-bd_sf"/>
</dbReference>
<dbReference type="PANTHER" id="PTHR13179">
    <property type="entry name" value="DEP DOMAIN CONTAINING PROTEIN 5"/>
    <property type="match status" value="1"/>
</dbReference>
<gene>
    <name evidence="7" type="ORF">JR316_008764</name>
</gene>
<dbReference type="InterPro" id="IPR048255">
    <property type="entry name" value="IML1_N"/>
</dbReference>
<dbReference type="GO" id="GO:0005096">
    <property type="term" value="F:GTPase activator activity"/>
    <property type="evidence" value="ECO:0007669"/>
    <property type="project" value="InterPro"/>
</dbReference>
<feature type="compositionally biased region" description="Low complexity" evidence="5">
    <location>
        <begin position="623"/>
        <end position="663"/>
    </location>
</feature>
<dbReference type="GO" id="GO:1904262">
    <property type="term" value="P:negative regulation of TORC1 signaling"/>
    <property type="evidence" value="ECO:0007669"/>
    <property type="project" value="TreeGrafter"/>
</dbReference>
<feature type="compositionally biased region" description="Low complexity" evidence="5">
    <location>
        <begin position="1291"/>
        <end position="1300"/>
    </location>
</feature>
<organism evidence="7">
    <name type="scientific">Psilocybe cubensis</name>
    <name type="common">Psychedelic mushroom</name>
    <name type="synonym">Stropharia cubensis</name>
    <dbReference type="NCBI Taxonomy" id="181762"/>
    <lineage>
        <taxon>Eukaryota</taxon>
        <taxon>Fungi</taxon>
        <taxon>Dikarya</taxon>
        <taxon>Basidiomycota</taxon>
        <taxon>Agaricomycotina</taxon>
        <taxon>Agaricomycetes</taxon>
        <taxon>Agaricomycetidae</taxon>
        <taxon>Agaricales</taxon>
        <taxon>Agaricineae</taxon>
        <taxon>Strophariaceae</taxon>
        <taxon>Psilocybe</taxon>
    </lineage>
</organism>
<dbReference type="GO" id="GO:0035556">
    <property type="term" value="P:intracellular signal transduction"/>
    <property type="evidence" value="ECO:0007669"/>
    <property type="project" value="InterPro"/>
</dbReference>
<feature type="compositionally biased region" description="Basic and acidic residues" evidence="5">
    <location>
        <begin position="598"/>
        <end position="613"/>
    </location>
</feature>
<dbReference type="GO" id="GO:0010508">
    <property type="term" value="P:positive regulation of autophagy"/>
    <property type="evidence" value="ECO:0007669"/>
    <property type="project" value="TreeGrafter"/>
</dbReference>
<evidence type="ECO:0000256" key="4">
    <source>
        <dbReference type="ARBA" id="ARBA00021881"/>
    </source>
</evidence>